<feature type="region of interest" description="Disordered" evidence="1">
    <location>
        <begin position="1"/>
        <end position="31"/>
    </location>
</feature>
<evidence type="ECO:0000313" key="3">
    <source>
        <dbReference type="Proteomes" id="UP001176941"/>
    </source>
</evidence>
<name>A0ABN8XYI2_RANTA</name>
<feature type="region of interest" description="Disordered" evidence="1">
    <location>
        <begin position="47"/>
        <end position="69"/>
    </location>
</feature>
<accession>A0ABN8XYI2</accession>
<dbReference type="EMBL" id="OX459937">
    <property type="protein sequence ID" value="CAI9152656.1"/>
    <property type="molecule type" value="Genomic_DNA"/>
</dbReference>
<sequence>MAAQQPSLPRHGPGRTGLPTSDHTRPGKRPGKLCILQTLVTRAASLPRAAPDAQGPQKTSGIVTPGSRLERQGLTATLLKEATHGGTVWGKEGTLTLMWGCLGPPPFTVRPGLFPALSALVFSPERGVRFRRSPGAACGRHGDRQVSGRQDPAPTLTRLLVALSVE</sequence>
<keyword evidence="3" id="KW-1185">Reference proteome</keyword>
<proteinExistence type="predicted"/>
<evidence type="ECO:0000256" key="1">
    <source>
        <dbReference type="SAM" id="MobiDB-lite"/>
    </source>
</evidence>
<gene>
    <name evidence="2" type="ORF">MRATA1EN1_LOCUS1618</name>
</gene>
<reference evidence="2" key="1">
    <citation type="submission" date="2023-04" db="EMBL/GenBank/DDBJ databases">
        <authorList>
            <consortium name="ELIXIR-Norway"/>
        </authorList>
    </citation>
    <scope>NUCLEOTIDE SEQUENCE [LARGE SCALE GENOMIC DNA]</scope>
</reference>
<protein>
    <submittedName>
        <fullName evidence="2">Uncharacterized protein</fullName>
    </submittedName>
</protein>
<evidence type="ECO:0000313" key="2">
    <source>
        <dbReference type="EMBL" id="CAI9152656.1"/>
    </source>
</evidence>
<organism evidence="2 3">
    <name type="scientific">Rangifer tarandus platyrhynchus</name>
    <name type="common">Svalbard reindeer</name>
    <dbReference type="NCBI Taxonomy" id="3082113"/>
    <lineage>
        <taxon>Eukaryota</taxon>
        <taxon>Metazoa</taxon>
        <taxon>Chordata</taxon>
        <taxon>Craniata</taxon>
        <taxon>Vertebrata</taxon>
        <taxon>Euteleostomi</taxon>
        <taxon>Mammalia</taxon>
        <taxon>Eutheria</taxon>
        <taxon>Laurasiatheria</taxon>
        <taxon>Artiodactyla</taxon>
        <taxon>Ruminantia</taxon>
        <taxon>Pecora</taxon>
        <taxon>Cervidae</taxon>
        <taxon>Odocoileinae</taxon>
        <taxon>Rangifer</taxon>
    </lineage>
</organism>
<dbReference type="Proteomes" id="UP001176941">
    <property type="component" value="Chromosome 1"/>
</dbReference>